<keyword evidence="1" id="KW-0805">Transcription regulation</keyword>
<evidence type="ECO:0000256" key="3">
    <source>
        <dbReference type="ARBA" id="ARBA00023163"/>
    </source>
</evidence>
<evidence type="ECO:0000259" key="4">
    <source>
        <dbReference type="PROSITE" id="PS50932"/>
    </source>
</evidence>
<proteinExistence type="predicted"/>
<evidence type="ECO:0000313" key="5">
    <source>
        <dbReference type="EMBL" id="MCL6284497.1"/>
    </source>
</evidence>
<dbReference type="Gene3D" id="3.40.50.2300">
    <property type="match status" value="2"/>
</dbReference>
<dbReference type="CDD" id="cd01392">
    <property type="entry name" value="HTH_LacI"/>
    <property type="match status" value="1"/>
</dbReference>
<evidence type="ECO:0000313" key="6">
    <source>
        <dbReference type="Proteomes" id="UP001203880"/>
    </source>
</evidence>
<dbReference type="InterPro" id="IPR028082">
    <property type="entry name" value="Peripla_BP_I"/>
</dbReference>
<keyword evidence="2" id="KW-0238">DNA-binding</keyword>
<comment type="caution">
    <text evidence="5">The sequence shown here is derived from an EMBL/GenBank/DDBJ whole genome shotgun (WGS) entry which is preliminary data.</text>
</comment>
<feature type="domain" description="HTH lacI-type" evidence="4">
    <location>
        <begin position="1"/>
        <end position="39"/>
    </location>
</feature>
<evidence type="ECO:0000256" key="2">
    <source>
        <dbReference type="ARBA" id="ARBA00023125"/>
    </source>
</evidence>
<dbReference type="InterPro" id="IPR000843">
    <property type="entry name" value="HTH_LacI"/>
</dbReference>
<reference evidence="5" key="1">
    <citation type="submission" date="2022-05" db="EMBL/GenBank/DDBJ databases">
        <authorList>
            <person name="Park J.-S."/>
        </authorList>
    </citation>
    <scope>NUCLEOTIDE SEQUENCE</scope>
    <source>
        <strain evidence="5">2012CJ41-6</strain>
    </source>
</reference>
<gene>
    <name evidence="5" type="ORF">M3P21_13260</name>
</gene>
<dbReference type="SMART" id="SM00354">
    <property type="entry name" value="HTH_LACI"/>
    <property type="match status" value="1"/>
</dbReference>
<sequence>MSRVLNAPDAVSPKTREKVEAAIRTLRFVPSAAARAINSGRTRFVGALVPTLDNAIFARFLAALEHKLAERRLSLVVATTHNDPAIEAEKAKTLVDIGAEGLIVSGITHDPALDDLIERCQLPAIATSYHDPDYHLPTVGYDNAAATALALDYLAGQGHRDIAVVHGPLANNDRTRARLAGLDQVDRAVALQFFETEIAIPGGCRAASAVLAAHRRVSAILCFSDVLALGVLFEMQRNAVRVPDDLSLMGIDDLAASAHSEPGLTTVHLPVSRMGEASATAIAGWIETKERPAPVLLAPDRIIRGSTGAVASG</sequence>
<dbReference type="Pfam" id="PF00356">
    <property type="entry name" value="LacI"/>
    <property type="match status" value="1"/>
</dbReference>
<keyword evidence="6" id="KW-1185">Reference proteome</keyword>
<dbReference type="PANTHER" id="PTHR30146">
    <property type="entry name" value="LACI-RELATED TRANSCRIPTIONAL REPRESSOR"/>
    <property type="match status" value="1"/>
</dbReference>
<dbReference type="Pfam" id="PF13377">
    <property type="entry name" value="Peripla_BP_3"/>
    <property type="match status" value="1"/>
</dbReference>
<dbReference type="Gene3D" id="1.10.260.40">
    <property type="entry name" value="lambda repressor-like DNA-binding domains"/>
    <property type="match status" value="1"/>
</dbReference>
<keyword evidence="3" id="KW-0804">Transcription</keyword>
<dbReference type="InterPro" id="IPR010982">
    <property type="entry name" value="Lambda_DNA-bd_dom_sf"/>
</dbReference>
<dbReference type="SUPFAM" id="SSF53822">
    <property type="entry name" value="Periplasmic binding protein-like I"/>
    <property type="match status" value="1"/>
</dbReference>
<accession>A0ABT0Q3Y5</accession>
<dbReference type="SUPFAM" id="SSF47413">
    <property type="entry name" value="lambda repressor-like DNA-binding domains"/>
    <property type="match status" value="1"/>
</dbReference>
<dbReference type="Proteomes" id="UP001203880">
    <property type="component" value="Unassembled WGS sequence"/>
</dbReference>
<dbReference type="PANTHER" id="PTHR30146:SF138">
    <property type="entry name" value="TRANSCRIPTIONAL REGULATORY PROTEIN"/>
    <property type="match status" value="1"/>
</dbReference>
<dbReference type="PROSITE" id="PS50932">
    <property type="entry name" value="HTH_LACI_2"/>
    <property type="match status" value="1"/>
</dbReference>
<dbReference type="EMBL" id="JAMFMB010000016">
    <property type="protein sequence ID" value="MCL6284497.1"/>
    <property type="molecule type" value="Genomic_DNA"/>
</dbReference>
<name>A0ABT0Q3Y5_9RHOB</name>
<organism evidence="5 6">
    <name type="scientific">Ruegeria spongiae</name>
    <dbReference type="NCBI Taxonomy" id="2942209"/>
    <lineage>
        <taxon>Bacteria</taxon>
        <taxon>Pseudomonadati</taxon>
        <taxon>Pseudomonadota</taxon>
        <taxon>Alphaproteobacteria</taxon>
        <taxon>Rhodobacterales</taxon>
        <taxon>Roseobacteraceae</taxon>
        <taxon>Ruegeria</taxon>
    </lineage>
</organism>
<protein>
    <submittedName>
        <fullName evidence="5">Substrate-binding domain-containing protein</fullName>
    </submittedName>
</protein>
<evidence type="ECO:0000256" key="1">
    <source>
        <dbReference type="ARBA" id="ARBA00023015"/>
    </source>
</evidence>
<dbReference type="InterPro" id="IPR046335">
    <property type="entry name" value="LacI/GalR-like_sensor"/>
</dbReference>